<dbReference type="EMBL" id="JAPTSV010000011">
    <property type="protein sequence ID" value="KAJ1522709.1"/>
    <property type="molecule type" value="Genomic_DNA"/>
</dbReference>
<proteinExistence type="predicted"/>
<dbReference type="AlphaFoldDB" id="A0AAV7XAR9"/>
<accession>A0AAV7XAR9</accession>
<dbReference type="Proteomes" id="UP001075354">
    <property type="component" value="Chromosome 11"/>
</dbReference>
<gene>
    <name evidence="1" type="ORF">ONE63_001869</name>
</gene>
<protein>
    <submittedName>
        <fullName evidence="1">Uncharacterized protein</fullName>
    </submittedName>
</protein>
<comment type="caution">
    <text evidence="1">The sequence shown here is derived from an EMBL/GenBank/DDBJ whole genome shotgun (WGS) entry which is preliminary data.</text>
</comment>
<reference evidence="1" key="1">
    <citation type="submission" date="2022-12" db="EMBL/GenBank/DDBJ databases">
        <title>Chromosome-level genome assembly of the bean flower thrips Megalurothrips usitatus.</title>
        <authorList>
            <person name="Ma L."/>
            <person name="Liu Q."/>
            <person name="Li H."/>
            <person name="Cai W."/>
        </authorList>
    </citation>
    <scope>NUCLEOTIDE SEQUENCE</scope>
    <source>
        <strain evidence="1">Cailab_2022a</strain>
    </source>
</reference>
<evidence type="ECO:0000313" key="2">
    <source>
        <dbReference type="Proteomes" id="UP001075354"/>
    </source>
</evidence>
<sequence length="166" mass="16790">MTALAETVRFQWSAKEPEDLTNLDLAALNHILCGFNASDLVRVHAAAYKDAASSLSLLRCPGMPGAAPVPGVGAPGADSGLPSLRALAALAQSGDAFGDPGGWSAGTVRAIGCVLVGLPTAAVGRVPTASMHAMLQALAGSEQAVIRHCLYGTPVIAQVRVNALLP</sequence>
<keyword evidence="2" id="KW-1185">Reference proteome</keyword>
<name>A0AAV7XAR9_9NEOP</name>
<evidence type="ECO:0000313" key="1">
    <source>
        <dbReference type="EMBL" id="KAJ1522709.1"/>
    </source>
</evidence>
<organism evidence="1 2">
    <name type="scientific">Megalurothrips usitatus</name>
    <name type="common">bean blossom thrips</name>
    <dbReference type="NCBI Taxonomy" id="439358"/>
    <lineage>
        <taxon>Eukaryota</taxon>
        <taxon>Metazoa</taxon>
        <taxon>Ecdysozoa</taxon>
        <taxon>Arthropoda</taxon>
        <taxon>Hexapoda</taxon>
        <taxon>Insecta</taxon>
        <taxon>Pterygota</taxon>
        <taxon>Neoptera</taxon>
        <taxon>Paraneoptera</taxon>
        <taxon>Thysanoptera</taxon>
        <taxon>Terebrantia</taxon>
        <taxon>Thripoidea</taxon>
        <taxon>Thripidae</taxon>
        <taxon>Megalurothrips</taxon>
    </lineage>
</organism>